<reference evidence="2" key="2">
    <citation type="journal article" date="2016" name="Microb. Cell Fact.">
        <title>Regulation of carotenogenesis in the red yeast Xanthophyllomyces dendrorhous: the role of the transcriptional co-repressor complex Cyc8-Tup1 involved in catabolic repression.</title>
        <authorList>
            <person name="Cordova P."/>
            <person name="Alcaino J."/>
            <person name="Bravo N."/>
            <person name="Barahona S."/>
            <person name="Sepulveda D."/>
            <person name="Fernandez-Lobato M."/>
            <person name="Baeza M."/>
            <person name="Cifuentes V."/>
        </authorList>
    </citation>
    <scope>NUCLEOTIDE SEQUENCE</scope>
    <source>
        <strain evidence="2">UCD 67-385</strain>
    </source>
</reference>
<dbReference type="EMBL" id="LN483249">
    <property type="protein sequence ID" value="CDZ97782.1"/>
    <property type="molecule type" value="Genomic_DNA"/>
</dbReference>
<dbReference type="InterPro" id="IPR000182">
    <property type="entry name" value="GNAT_dom"/>
</dbReference>
<dbReference type="GO" id="GO:0016747">
    <property type="term" value="F:acyltransferase activity, transferring groups other than amino-acyl groups"/>
    <property type="evidence" value="ECO:0007669"/>
    <property type="project" value="InterPro"/>
</dbReference>
<evidence type="ECO:0000313" key="3">
    <source>
        <dbReference type="EMBL" id="CDZ97782.1"/>
    </source>
</evidence>
<dbReference type="PANTHER" id="PTHR42791">
    <property type="entry name" value="GNAT FAMILY ACETYLTRANSFERASE"/>
    <property type="match status" value="1"/>
</dbReference>
<dbReference type="AlphaFoldDB" id="A0A0F7SLD9"/>
<dbReference type="InterPro" id="IPR016181">
    <property type="entry name" value="Acyl_CoA_acyltransferase"/>
</dbReference>
<dbReference type="PROSITE" id="PS51186">
    <property type="entry name" value="GNAT"/>
    <property type="match status" value="1"/>
</dbReference>
<organism evidence="3">
    <name type="scientific">Phaffia rhodozyma</name>
    <name type="common">Yeast</name>
    <name type="synonym">Xanthophyllomyces dendrorhous</name>
    <dbReference type="NCBI Taxonomy" id="264483"/>
    <lineage>
        <taxon>Eukaryota</taxon>
        <taxon>Fungi</taxon>
        <taxon>Dikarya</taxon>
        <taxon>Basidiomycota</taxon>
        <taxon>Agaricomycotina</taxon>
        <taxon>Tremellomycetes</taxon>
        <taxon>Cystofilobasidiales</taxon>
        <taxon>Mrakiaceae</taxon>
        <taxon>Phaffia</taxon>
    </lineage>
</organism>
<proteinExistence type="evidence at transcript level"/>
<accession>A0A0F7SLD9</accession>
<name>A0A0F7SLD9_PHARH</name>
<dbReference type="Pfam" id="PF13673">
    <property type="entry name" value="Acetyltransf_10"/>
    <property type="match status" value="1"/>
</dbReference>
<keyword evidence="2" id="KW-0012">Acyltransferase</keyword>
<dbReference type="CDD" id="cd04301">
    <property type="entry name" value="NAT_SF"/>
    <property type="match status" value="1"/>
</dbReference>
<gene>
    <name evidence="2" type="primary">NAT10</name>
</gene>
<dbReference type="InterPro" id="IPR052523">
    <property type="entry name" value="Trichothecene_AcTrans"/>
</dbReference>
<dbReference type="PANTHER" id="PTHR42791:SF14">
    <property type="entry name" value="N-ACETYLTRANSFERASE DOMAIN-CONTAINING PROTEIN"/>
    <property type="match status" value="1"/>
</dbReference>
<protein>
    <submittedName>
        <fullName evidence="2">Acyl-CoA N acyltransferase GNAT family</fullName>
    </submittedName>
    <submittedName>
        <fullName evidence="3">GNAT domain</fullName>
    </submittedName>
</protein>
<evidence type="ECO:0000313" key="2">
    <source>
        <dbReference type="EMBL" id="AOR51683.1"/>
    </source>
</evidence>
<dbReference type="SUPFAM" id="SSF55729">
    <property type="entry name" value="Acyl-CoA N-acyltransferases (Nat)"/>
    <property type="match status" value="1"/>
</dbReference>
<dbReference type="EMBL" id="KX517859">
    <property type="protein sequence ID" value="AOR51683.1"/>
    <property type="molecule type" value="mRNA"/>
</dbReference>
<dbReference type="Gene3D" id="3.40.630.30">
    <property type="match status" value="1"/>
</dbReference>
<sequence length="251" mass="28699">MAPNLSSVLPLDQRPQLVISPVTQESDFYSLQHSKEQAFKDSVLGSRFKKNVPGESPPPYEFKITQRAISHQRSSQFLFPFQYEFQAALASNPSVPIGFAFWSSPVDRTSTDGEWLPEEIKLKESNEKALDSMKTDAEREADKWVNVEFAKMFKQTLYDRRKEYYKGKPHWYLHLLWVDPEFQGQGVSKALFEYGVSRARADGLQVYLESSEAGKPVYERLGFKHVGDIGFPPQAEGEQAIVLPMMVLDPR</sequence>
<feature type="domain" description="N-acetyltransferase" evidence="1">
    <location>
        <begin position="164"/>
        <end position="248"/>
    </location>
</feature>
<evidence type="ECO:0000259" key="1">
    <source>
        <dbReference type="PROSITE" id="PS51186"/>
    </source>
</evidence>
<keyword evidence="2" id="KW-0808">Transferase</keyword>
<reference evidence="3" key="1">
    <citation type="submission" date="2014-08" db="EMBL/GenBank/DDBJ databases">
        <authorList>
            <person name="Sharma Rahul"/>
            <person name="Thines Marco"/>
        </authorList>
    </citation>
    <scope>NUCLEOTIDE SEQUENCE</scope>
</reference>